<organism evidence="1 2">
    <name type="scientific">Trichinella nativa</name>
    <dbReference type="NCBI Taxonomy" id="6335"/>
    <lineage>
        <taxon>Eukaryota</taxon>
        <taxon>Metazoa</taxon>
        <taxon>Ecdysozoa</taxon>
        <taxon>Nematoda</taxon>
        <taxon>Enoplea</taxon>
        <taxon>Dorylaimia</taxon>
        <taxon>Trichinellida</taxon>
        <taxon>Trichinellidae</taxon>
        <taxon>Trichinella</taxon>
    </lineage>
</organism>
<evidence type="ECO:0000313" key="1">
    <source>
        <dbReference type="EMBL" id="KRZ55909.1"/>
    </source>
</evidence>
<evidence type="ECO:0000313" key="2">
    <source>
        <dbReference type="Proteomes" id="UP000054721"/>
    </source>
</evidence>
<gene>
    <name evidence="1" type="ORF">T02_6754</name>
</gene>
<keyword evidence="2" id="KW-1185">Reference proteome</keyword>
<dbReference type="AlphaFoldDB" id="A0A0V1L8Y3"/>
<comment type="caution">
    <text evidence="1">The sequence shown here is derived from an EMBL/GenBank/DDBJ whole genome shotgun (WGS) entry which is preliminary data.</text>
</comment>
<name>A0A0V1L8Y3_9BILA</name>
<reference evidence="1 2" key="1">
    <citation type="submission" date="2015-05" db="EMBL/GenBank/DDBJ databases">
        <title>Evolution of Trichinella species and genotypes.</title>
        <authorList>
            <person name="Korhonen P.K."/>
            <person name="Edoardo P."/>
            <person name="Giuseppe L.R."/>
            <person name="Gasser R.B."/>
        </authorList>
    </citation>
    <scope>NUCLEOTIDE SEQUENCE [LARGE SCALE GENOMIC DNA]</scope>
    <source>
        <strain evidence="1">ISS10</strain>
    </source>
</reference>
<sequence>MTACDELYLRISSLSFRATDIRRLNRRKCILFCIEAARLAHERRTSLLQYNTDAEVRGVMRAMRIQETDDYDGLKSALFEPFRMRTGLEQGENICVYAGHLRWLFLKAFSGIRLSADAIKAVILRSGTDSFMESIEFAVQEERVSSEMKSCSPCMIVSTQANWGNGGHWHESESDYTGLE</sequence>
<accession>A0A0V1L8Y3</accession>
<dbReference type="Proteomes" id="UP000054721">
    <property type="component" value="Unassembled WGS sequence"/>
</dbReference>
<protein>
    <submittedName>
        <fullName evidence="1">Uncharacterized protein</fullName>
    </submittedName>
</protein>
<proteinExistence type="predicted"/>
<dbReference type="EMBL" id="JYDW01000105">
    <property type="protein sequence ID" value="KRZ55909.1"/>
    <property type="molecule type" value="Genomic_DNA"/>
</dbReference>